<evidence type="ECO:0000256" key="1">
    <source>
        <dbReference type="SAM" id="MobiDB-lite"/>
    </source>
</evidence>
<accession>A0AAD1RYG6</accession>
<evidence type="ECO:0000313" key="3">
    <source>
        <dbReference type="Proteomes" id="UP001295444"/>
    </source>
</evidence>
<name>A0AAD1RYG6_PELCU</name>
<sequence>MDLIEYKYHRIMQHSKAFFYLHMNKGGKLLAQMLRGQQAPAQVHKIRTTTGCLTQFLEELADEFRKYYTKLYNIIPSKPGHKPSEIQETLKNPYRDPNRRQLHQLRRNSSKHPSQKLKYSQ</sequence>
<dbReference type="EMBL" id="OW240915">
    <property type="protein sequence ID" value="CAH2283812.1"/>
    <property type="molecule type" value="Genomic_DNA"/>
</dbReference>
<reference evidence="2" key="1">
    <citation type="submission" date="2022-03" db="EMBL/GenBank/DDBJ databases">
        <authorList>
            <person name="Alioto T."/>
            <person name="Alioto T."/>
            <person name="Gomez Garrido J."/>
        </authorList>
    </citation>
    <scope>NUCLEOTIDE SEQUENCE</scope>
</reference>
<protein>
    <submittedName>
        <fullName evidence="2">Uncharacterized protein</fullName>
    </submittedName>
</protein>
<keyword evidence="3" id="KW-1185">Reference proteome</keyword>
<proteinExistence type="predicted"/>
<dbReference type="AlphaFoldDB" id="A0AAD1RYG6"/>
<feature type="compositionally biased region" description="Basic residues" evidence="1">
    <location>
        <begin position="100"/>
        <end position="115"/>
    </location>
</feature>
<gene>
    <name evidence="2" type="ORF">PECUL_23A003707</name>
</gene>
<evidence type="ECO:0000313" key="2">
    <source>
        <dbReference type="EMBL" id="CAH2283812.1"/>
    </source>
</evidence>
<dbReference type="Proteomes" id="UP001295444">
    <property type="component" value="Chromosome 04"/>
</dbReference>
<organism evidence="2 3">
    <name type="scientific">Pelobates cultripes</name>
    <name type="common">Western spadefoot toad</name>
    <dbReference type="NCBI Taxonomy" id="61616"/>
    <lineage>
        <taxon>Eukaryota</taxon>
        <taxon>Metazoa</taxon>
        <taxon>Chordata</taxon>
        <taxon>Craniata</taxon>
        <taxon>Vertebrata</taxon>
        <taxon>Euteleostomi</taxon>
        <taxon>Amphibia</taxon>
        <taxon>Batrachia</taxon>
        <taxon>Anura</taxon>
        <taxon>Pelobatoidea</taxon>
        <taxon>Pelobatidae</taxon>
        <taxon>Pelobates</taxon>
    </lineage>
</organism>
<feature type="region of interest" description="Disordered" evidence="1">
    <location>
        <begin position="78"/>
        <end position="121"/>
    </location>
</feature>